<keyword evidence="4" id="KW-1003">Cell membrane</keyword>
<protein>
    <submittedName>
        <fullName evidence="9">Iron complex transport system permease protein</fullName>
    </submittedName>
</protein>
<evidence type="ECO:0000256" key="4">
    <source>
        <dbReference type="ARBA" id="ARBA00022475"/>
    </source>
</evidence>
<accession>A0A1G6L9X8</accession>
<dbReference type="GO" id="GO:0022857">
    <property type="term" value="F:transmembrane transporter activity"/>
    <property type="evidence" value="ECO:0007669"/>
    <property type="project" value="InterPro"/>
</dbReference>
<name>A0A1G6L9X8_9BACI</name>
<dbReference type="Pfam" id="PF01032">
    <property type="entry name" value="FecCD"/>
    <property type="match status" value="1"/>
</dbReference>
<feature type="transmembrane region" description="Helical" evidence="8">
    <location>
        <begin position="290"/>
        <end position="308"/>
    </location>
</feature>
<evidence type="ECO:0000256" key="2">
    <source>
        <dbReference type="ARBA" id="ARBA00007935"/>
    </source>
</evidence>
<evidence type="ECO:0000256" key="6">
    <source>
        <dbReference type="ARBA" id="ARBA00022989"/>
    </source>
</evidence>
<evidence type="ECO:0000313" key="10">
    <source>
        <dbReference type="Proteomes" id="UP000198666"/>
    </source>
</evidence>
<feature type="transmembrane region" description="Helical" evidence="8">
    <location>
        <begin position="210"/>
        <end position="230"/>
    </location>
</feature>
<dbReference type="Gene3D" id="1.10.3470.10">
    <property type="entry name" value="ABC transporter involved in vitamin B12 uptake, BtuC"/>
    <property type="match status" value="1"/>
</dbReference>
<gene>
    <name evidence="9" type="ORF">SAMN05421663_102310</name>
</gene>
<feature type="transmembrane region" description="Helical" evidence="8">
    <location>
        <begin position="251"/>
        <end position="278"/>
    </location>
</feature>
<sequence length="345" mass="36622">MNAATAQDKELKQVDWRVKRKHRRLLILFLSIFLLLLASVYGIVSGSVSVSLQDFTQLLSGNADPLTENIVWNLRLPRVILGALVGACLAVSGGILQGVTRNPLADPGIIGISAGGGLAAVITMLVFPAYSYLLPVAAFIGALSAAFLIYVMAWKEGVSVFRMILAGVAVNALLGAITSGIMLLYSDSVQSVLPWLSGGLNGKGWYEVRFFFPYAVIGLTAAMLLIRSANISLLGEDRGKLLGFHVERQRFYLILVAALLAGAAVSVGGLIGFVGLVVPHIIRLLIGGDYRFLHPLSAISGAALVVFADTGARSWFGAVELPVGILMACIGAPFFLMLLRKGGLR</sequence>
<evidence type="ECO:0000256" key="5">
    <source>
        <dbReference type="ARBA" id="ARBA00022692"/>
    </source>
</evidence>
<evidence type="ECO:0000256" key="8">
    <source>
        <dbReference type="SAM" id="Phobius"/>
    </source>
</evidence>
<dbReference type="PANTHER" id="PTHR30472:SF68">
    <property type="entry name" value="FERRICHROME TRANSPORT SYSTEM PERMEASE PROTEIN FHUB"/>
    <property type="match status" value="1"/>
</dbReference>
<dbReference type="EMBL" id="FMZB01000002">
    <property type="protein sequence ID" value="SDC39991.1"/>
    <property type="molecule type" value="Genomic_DNA"/>
</dbReference>
<keyword evidence="3" id="KW-0813">Transport</keyword>
<dbReference type="PANTHER" id="PTHR30472">
    <property type="entry name" value="FERRIC ENTEROBACTIN TRANSPORT SYSTEM PERMEASE PROTEIN"/>
    <property type="match status" value="1"/>
</dbReference>
<feature type="transmembrane region" description="Helical" evidence="8">
    <location>
        <begin position="315"/>
        <end position="339"/>
    </location>
</feature>
<feature type="transmembrane region" description="Helical" evidence="8">
    <location>
        <begin position="76"/>
        <end position="96"/>
    </location>
</feature>
<evidence type="ECO:0000313" key="9">
    <source>
        <dbReference type="EMBL" id="SDC39991.1"/>
    </source>
</evidence>
<keyword evidence="6 8" id="KW-1133">Transmembrane helix</keyword>
<proteinExistence type="inferred from homology"/>
<reference evidence="10" key="1">
    <citation type="submission" date="2016-10" db="EMBL/GenBank/DDBJ databases">
        <authorList>
            <person name="Varghese N."/>
            <person name="Submissions S."/>
        </authorList>
    </citation>
    <scope>NUCLEOTIDE SEQUENCE [LARGE SCALE GENOMIC DNA]</scope>
    <source>
        <strain evidence="10">DSM 21620</strain>
    </source>
</reference>
<evidence type="ECO:0000256" key="1">
    <source>
        <dbReference type="ARBA" id="ARBA00004651"/>
    </source>
</evidence>
<dbReference type="GO" id="GO:0033214">
    <property type="term" value="P:siderophore-iron import into cell"/>
    <property type="evidence" value="ECO:0007669"/>
    <property type="project" value="TreeGrafter"/>
</dbReference>
<dbReference type="InterPro" id="IPR037294">
    <property type="entry name" value="ABC_BtuC-like"/>
</dbReference>
<dbReference type="FunFam" id="1.10.3470.10:FF:000001">
    <property type="entry name" value="Vitamin B12 ABC transporter permease BtuC"/>
    <property type="match status" value="1"/>
</dbReference>
<keyword evidence="7 8" id="KW-0472">Membrane</keyword>
<evidence type="ECO:0000256" key="7">
    <source>
        <dbReference type="ARBA" id="ARBA00023136"/>
    </source>
</evidence>
<dbReference type="AlphaFoldDB" id="A0A1G6L9X8"/>
<dbReference type="Proteomes" id="UP000198666">
    <property type="component" value="Unassembled WGS sequence"/>
</dbReference>
<dbReference type="SUPFAM" id="SSF81345">
    <property type="entry name" value="ABC transporter involved in vitamin B12 uptake, BtuC"/>
    <property type="match status" value="1"/>
</dbReference>
<evidence type="ECO:0000256" key="3">
    <source>
        <dbReference type="ARBA" id="ARBA00022448"/>
    </source>
</evidence>
<feature type="transmembrane region" description="Helical" evidence="8">
    <location>
        <begin position="164"/>
        <end position="185"/>
    </location>
</feature>
<feature type="transmembrane region" description="Helical" evidence="8">
    <location>
        <begin position="133"/>
        <end position="152"/>
    </location>
</feature>
<feature type="transmembrane region" description="Helical" evidence="8">
    <location>
        <begin position="25"/>
        <end position="44"/>
    </location>
</feature>
<feature type="transmembrane region" description="Helical" evidence="8">
    <location>
        <begin position="108"/>
        <end position="127"/>
    </location>
</feature>
<organism evidence="9 10">
    <name type="scientific">Terribacillus halophilus</name>
    <dbReference type="NCBI Taxonomy" id="361279"/>
    <lineage>
        <taxon>Bacteria</taxon>
        <taxon>Bacillati</taxon>
        <taxon>Bacillota</taxon>
        <taxon>Bacilli</taxon>
        <taxon>Bacillales</taxon>
        <taxon>Bacillaceae</taxon>
        <taxon>Terribacillus</taxon>
    </lineage>
</organism>
<dbReference type="GO" id="GO:0005886">
    <property type="term" value="C:plasma membrane"/>
    <property type="evidence" value="ECO:0007669"/>
    <property type="project" value="UniProtKB-SubCell"/>
</dbReference>
<dbReference type="CDD" id="cd06550">
    <property type="entry name" value="TM_ABC_iron-siderophores_like"/>
    <property type="match status" value="1"/>
</dbReference>
<keyword evidence="5 8" id="KW-0812">Transmembrane</keyword>
<dbReference type="InterPro" id="IPR000522">
    <property type="entry name" value="ABC_transptr_permease_BtuC"/>
</dbReference>
<keyword evidence="10" id="KW-1185">Reference proteome</keyword>
<comment type="subcellular location">
    <subcellularLocation>
        <location evidence="1">Cell membrane</location>
        <topology evidence="1">Multi-pass membrane protein</topology>
    </subcellularLocation>
</comment>
<comment type="similarity">
    <text evidence="2">Belongs to the binding-protein-dependent transport system permease family. FecCD subfamily.</text>
</comment>
<dbReference type="RefSeq" id="WP_244499255.1">
    <property type="nucleotide sequence ID" value="NZ_FMZB01000002.1"/>
</dbReference>
<dbReference type="STRING" id="361279.SAMN05421663_102310"/>